<dbReference type="VEuPathDB" id="VectorBase:AMAM009011"/>
<protein>
    <submittedName>
        <fullName evidence="1">Uncharacterized protein</fullName>
    </submittedName>
</protein>
<sequence length="106" mass="11355">MVNNVGYMGGSIGYLGGGTMNMDYSYVDHAVAPHYQLWKPPGAYYTRGEAPPPYEEAIAIAHAESLSSCTVREKRGGQVEYTIAASVFTRQDRGSNPGGPPPSTQV</sequence>
<proteinExistence type="predicted"/>
<keyword evidence="2" id="KW-1185">Reference proteome</keyword>
<dbReference type="EnsemblMetazoa" id="AMAM009011-RA">
    <property type="protein sequence ID" value="AMAM009011-PA"/>
    <property type="gene ID" value="AMAM009011"/>
</dbReference>
<reference evidence="2" key="1">
    <citation type="submission" date="2013-09" db="EMBL/GenBank/DDBJ databases">
        <title>The Genome Sequence of Anopheles maculatus species B.</title>
        <authorList>
            <consortium name="The Broad Institute Genomics Platform"/>
            <person name="Neafsey D.E."/>
            <person name="Besansky N."/>
            <person name="Howell P."/>
            <person name="Walton C."/>
            <person name="Young S.K."/>
            <person name="Zeng Q."/>
            <person name="Gargeya S."/>
            <person name="Fitzgerald M."/>
            <person name="Haas B."/>
            <person name="Abouelleil A."/>
            <person name="Allen A.W."/>
            <person name="Alvarado L."/>
            <person name="Arachchi H.M."/>
            <person name="Berlin A.M."/>
            <person name="Chapman S.B."/>
            <person name="Gainer-Dewar J."/>
            <person name="Goldberg J."/>
            <person name="Griggs A."/>
            <person name="Gujja S."/>
            <person name="Hansen M."/>
            <person name="Howarth C."/>
            <person name="Imamovic A."/>
            <person name="Ireland A."/>
            <person name="Larimer J."/>
            <person name="McCowan C."/>
            <person name="Murphy C."/>
            <person name="Pearson M."/>
            <person name="Poon T.W."/>
            <person name="Priest M."/>
            <person name="Roberts A."/>
            <person name="Saif S."/>
            <person name="Shea T."/>
            <person name="Sisk P."/>
            <person name="Sykes S."/>
            <person name="Wortman J."/>
            <person name="Nusbaum C."/>
            <person name="Birren B."/>
        </authorList>
    </citation>
    <scope>NUCLEOTIDE SEQUENCE [LARGE SCALE GENOMIC DNA]</scope>
    <source>
        <strain evidence="2">maculatus3</strain>
    </source>
</reference>
<organism evidence="1 2">
    <name type="scientific">Anopheles maculatus</name>
    <dbReference type="NCBI Taxonomy" id="74869"/>
    <lineage>
        <taxon>Eukaryota</taxon>
        <taxon>Metazoa</taxon>
        <taxon>Ecdysozoa</taxon>
        <taxon>Arthropoda</taxon>
        <taxon>Hexapoda</taxon>
        <taxon>Insecta</taxon>
        <taxon>Pterygota</taxon>
        <taxon>Neoptera</taxon>
        <taxon>Endopterygota</taxon>
        <taxon>Diptera</taxon>
        <taxon>Nematocera</taxon>
        <taxon>Culicoidea</taxon>
        <taxon>Culicidae</taxon>
        <taxon>Anophelinae</taxon>
        <taxon>Anopheles</taxon>
        <taxon>Anopheles maculatus group</taxon>
    </lineage>
</organism>
<name>A0A182SL96_9DIPT</name>
<dbReference type="Proteomes" id="UP000075901">
    <property type="component" value="Unassembled WGS sequence"/>
</dbReference>
<dbReference type="AlphaFoldDB" id="A0A182SL96"/>
<evidence type="ECO:0000313" key="2">
    <source>
        <dbReference type="Proteomes" id="UP000075901"/>
    </source>
</evidence>
<accession>A0A182SL96</accession>
<reference evidence="1" key="2">
    <citation type="submission" date="2020-05" db="UniProtKB">
        <authorList>
            <consortium name="EnsemblMetazoa"/>
        </authorList>
    </citation>
    <scope>IDENTIFICATION</scope>
    <source>
        <strain evidence="1">maculatus3</strain>
    </source>
</reference>
<evidence type="ECO:0000313" key="1">
    <source>
        <dbReference type="EnsemblMetazoa" id="AMAM009011-PA"/>
    </source>
</evidence>